<comment type="subcellular location">
    <subcellularLocation>
        <location evidence="1">Membrane</location>
        <topology evidence="1">Multi-pass membrane protein</topology>
    </subcellularLocation>
</comment>
<dbReference type="AlphaFoldDB" id="A0A1M5XPL1"/>
<feature type="domain" description="Cation efflux protein cytoplasmic" evidence="9">
    <location>
        <begin position="220"/>
        <end position="286"/>
    </location>
</feature>
<dbReference type="InterPro" id="IPR058533">
    <property type="entry name" value="Cation_efflux_TM"/>
</dbReference>
<feature type="transmembrane region" description="Helical" evidence="7">
    <location>
        <begin position="111"/>
        <end position="132"/>
    </location>
</feature>
<dbReference type="InterPro" id="IPR036837">
    <property type="entry name" value="Cation_efflux_CTD_sf"/>
</dbReference>
<feature type="domain" description="Cation efflux protein cytoplasmic" evidence="9">
    <location>
        <begin position="304"/>
        <end position="364"/>
    </location>
</feature>
<gene>
    <name evidence="10" type="ORF">SAMN02745823_01928</name>
</gene>
<feature type="transmembrane region" description="Helical" evidence="7">
    <location>
        <begin position="77"/>
        <end position="95"/>
    </location>
</feature>
<comment type="similarity">
    <text evidence="2">Belongs to the cation diffusion facilitator (CDF) transporter (TC 2.A.4) family.</text>
</comment>
<dbReference type="InterPro" id="IPR002524">
    <property type="entry name" value="Cation_efflux"/>
</dbReference>
<feature type="domain" description="Cation efflux protein transmembrane" evidence="8">
    <location>
        <begin position="12"/>
        <end position="211"/>
    </location>
</feature>
<protein>
    <submittedName>
        <fullName evidence="10">Cation diffusion facilitator family transporter</fullName>
    </submittedName>
</protein>
<feature type="transmembrane region" description="Helical" evidence="7">
    <location>
        <begin position="39"/>
        <end position="56"/>
    </location>
</feature>
<dbReference type="InterPro" id="IPR027470">
    <property type="entry name" value="Cation_efflux_CTD"/>
</dbReference>
<dbReference type="InterPro" id="IPR050291">
    <property type="entry name" value="CDF_Transporter"/>
</dbReference>
<reference evidence="10 11" key="1">
    <citation type="submission" date="2016-11" db="EMBL/GenBank/DDBJ databases">
        <authorList>
            <person name="Jaros S."/>
            <person name="Januszkiewicz K."/>
            <person name="Wedrychowicz H."/>
        </authorList>
    </citation>
    <scope>NUCLEOTIDE SEQUENCE [LARGE SCALE GENOMIC DNA]</scope>
    <source>
        <strain evidence="10 11">DSM 10068</strain>
    </source>
</reference>
<evidence type="ECO:0000313" key="11">
    <source>
        <dbReference type="Proteomes" id="UP000183995"/>
    </source>
</evidence>
<evidence type="ECO:0000256" key="3">
    <source>
        <dbReference type="ARBA" id="ARBA00022448"/>
    </source>
</evidence>
<keyword evidence="6 7" id="KW-0472">Membrane</keyword>
<dbReference type="GO" id="GO:0008324">
    <property type="term" value="F:monoatomic cation transmembrane transporter activity"/>
    <property type="evidence" value="ECO:0007669"/>
    <property type="project" value="InterPro"/>
</dbReference>
<accession>A0A1M5XPL1</accession>
<evidence type="ECO:0000256" key="1">
    <source>
        <dbReference type="ARBA" id="ARBA00004141"/>
    </source>
</evidence>
<evidence type="ECO:0000256" key="6">
    <source>
        <dbReference type="ARBA" id="ARBA00023136"/>
    </source>
</evidence>
<evidence type="ECO:0000256" key="4">
    <source>
        <dbReference type="ARBA" id="ARBA00022692"/>
    </source>
</evidence>
<dbReference type="InterPro" id="IPR027469">
    <property type="entry name" value="Cation_efflux_TMD_sf"/>
</dbReference>
<dbReference type="STRING" id="1123282.SAMN02745823_01928"/>
<keyword evidence="4 7" id="KW-0812">Transmembrane</keyword>
<dbReference type="Gene3D" id="3.30.70.1350">
    <property type="entry name" value="Cation efflux protein, cytoplasmic domain"/>
    <property type="match status" value="3"/>
</dbReference>
<name>A0A1M5XPL1_9FIRM</name>
<proteinExistence type="inferred from homology"/>
<dbReference type="Proteomes" id="UP000183995">
    <property type="component" value="Unassembled WGS sequence"/>
</dbReference>
<dbReference type="PANTHER" id="PTHR43840:SF15">
    <property type="entry name" value="MITOCHONDRIAL METAL TRANSPORTER 1-RELATED"/>
    <property type="match status" value="1"/>
</dbReference>
<dbReference type="EMBL" id="FQXV01000006">
    <property type="protein sequence ID" value="SHI01765.1"/>
    <property type="molecule type" value="Genomic_DNA"/>
</dbReference>
<dbReference type="Gene3D" id="1.20.1510.10">
    <property type="entry name" value="Cation efflux protein transmembrane domain"/>
    <property type="match status" value="1"/>
</dbReference>
<organism evidence="10 11">
    <name type="scientific">Sporobacter termitidis DSM 10068</name>
    <dbReference type="NCBI Taxonomy" id="1123282"/>
    <lineage>
        <taxon>Bacteria</taxon>
        <taxon>Bacillati</taxon>
        <taxon>Bacillota</taxon>
        <taxon>Clostridia</taxon>
        <taxon>Eubacteriales</taxon>
        <taxon>Oscillospiraceae</taxon>
        <taxon>Sporobacter</taxon>
    </lineage>
</organism>
<evidence type="ECO:0000256" key="2">
    <source>
        <dbReference type="ARBA" id="ARBA00008114"/>
    </source>
</evidence>
<evidence type="ECO:0000256" key="7">
    <source>
        <dbReference type="SAM" id="Phobius"/>
    </source>
</evidence>
<dbReference type="Pfam" id="PF16916">
    <property type="entry name" value="ZT_dimer"/>
    <property type="match status" value="3"/>
</dbReference>
<feature type="transmembrane region" description="Helical" evidence="7">
    <location>
        <begin position="12"/>
        <end position="33"/>
    </location>
</feature>
<keyword evidence="3" id="KW-0813">Transport</keyword>
<sequence length="468" mass="51201">MNSEKQSAALNSIFAAAFLTAMKVVVGVLTGSLGIISEALHSVLDLLATVITFLAVRFSDKPADAQHHYGHGKMESFSALIETVLLLVTCVWIGYEAIDKLFFGKSVEMTGALWGALVMAVSIAVNSTRVVVLKRAAKKYGSQALEADALHFSSDIWSSAVVTGGLVCVWIGETFHIPALRYADPIAALGVAVLVIRVSLKLGRETIDVLLDTAPRGMKEMIEKELSAIPDVVQIESVRIRPSGAVKYIDLNIGVEALRDHKSVHWLVGEIKDRVTVLVPNSDIMVSTYPVEPLSPDDININRALENIVDQVPDCLNVHNVHVYELDGKKQVTAHIEVRENLTLNATHGLSHEIMGRLKSEIPCIDNVNLSFERAERALPSEEITAAAPDLVGSIKEAVDGISGDLDCHEIRLYRCGGKVTTFLHCGVREEFTVDKLELLSDNIKRRLKSAVSQLENVHIHFEPIEDE</sequence>
<evidence type="ECO:0000313" key="10">
    <source>
        <dbReference type="EMBL" id="SHI01765.1"/>
    </source>
</evidence>
<dbReference type="SUPFAM" id="SSF161111">
    <property type="entry name" value="Cation efflux protein transmembrane domain-like"/>
    <property type="match status" value="1"/>
</dbReference>
<evidence type="ECO:0000256" key="5">
    <source>
        <dbReference type="ARBA" id="ARBA00022989"/>
    </source>
</evidence>
<dbReference type="RefSeq" id="WP_073078221.1">
    <property type="nucleotide sequence ID" value="NZ_FQXV01000006.1"/>
</dbReference>
<dbReference type="SUPFAM" id="SSF160240">
    <property type="entry name" value="Cation efflux protein cytoplasmic domain-like"/>
    <property type="match status" value="3"/>
</dbReference>
<dbReference type="NCBIfam" id="TIGR01297">
    <property type="entry name" value="CDF"/>
    <property type="match status" value="1"/>
</dbReference>
<dbReference type="Pfam" id="PF01545">
    <property type="entry name" value="Cation_efflux"/>
    <property type="match status" value="1"/>
</dbReference>
<evidence type="ECO:0000259" key="9">
    <source>
        <dbReference type="Pfam" id="PF16916"/>
    </source>
</evidence>
<keyword evidence="11" id="KW-1185">Reference proteome</keyword>
<feature type="domain" description="Cation efflux protein cytoplasmic" evidence="9">
    <location>
        <begin position="390"/>
        <end position="464"/>
    </location>
</feature>
<dbReference type="GO" id="GO:0016020">
    <property type="term" value="C:membrane"/>
    <property type="evidence" value="ECO:0007669"/>
    <property type="project" value="UniProtKB-SubCell"/>
</dbReference>
<dbReference type="PANTHER" id="PTHR43840">
    <property type="entry name" value="MITOCHONDRIAL METAL TRANSPORTER 1-RELATED"/>
    <property type="match status" value="1"/>
</dbReference>
<evidence type="ECO:0000259" key="8">
    <source>
        <dbReference type="Pfam" id="PF01545"/>
    </source>
</evidence>
<keyword evidence="5 7" id="KW-1133">Transmembrane helix</keyword>
<dbReference type="OrthoDB" id="9806522at2"/>